<dbReference type="GO" id="GO:0009425">
    <property type="term" value="C:bacterial-type flagellum basal body"/>
    <property type="evidence" value="ECO:0007669"/>
    <property type="project" value="UniProtKB-SubCell"/>
</dbReference>
<proteinExistence type="inferred from homology"/>
<evidence type="ECO:0000256" key="6">
    <source>
        <dbReference type="ARBA" id="ARBA00023136"/>
    </source>
</evidence>
<comment type="subcellular location">
    <subcellularLocation>
        <location evidence="7">Cell membrane</location>
        <topology evidence="7">Peripheral membrane protein</topology>
        <orientation evidence="7">Cytoplasmic side</orientation>
    </subcellularLocation>
    <subcellularLocation>
        <location evidence="7">Bacterial flagellum basal body</location>
    </subcellularLocation>
</comment>
<evidence type="ECO:0000313" key="10">
    <source>
        <dbReference type="EMBL" id="MBB4865391.1"/>
    </source>
</evidence>
<organism evidence="10 11">
    <name type="scientific">Pseudomonas nitroreducens</name>
    <dbReference type="NCBI Taxonomy" id="46680"/>
    <lineage>
        <taxon>Bacteria</taxon>
        <taxon>Pseudomonadati</taxon>
        <taxon>Pseudomonadota</taxon>
        <taxon>Gammaproteobacteria</taxon>
        <taxon>Pseudomonadales</taxon>
        <taxon>Pseudomonadaceae</taxon>
        <taxon>Pseudomonas</taxon>
    </lineage>
</organism>
<feature type="region of interest" description="Disordered" evidence="8">
    <location>
        <begin position="1"/>
        <end position="20"/>
    </location>
</feature>
<keyword evidence="10" id="KW-0282">Flagellum</keyword>
<feature type="domain" description="Flagellar motor switch protein FliN-like C-terminal" evidence="9">
    <location>
        <begin position="47"/>
        <end position="116"/>
    </location>
</feature>
<dbReference type="GO" id="GO:0006935">
    <property type="term" value="P:chemotaxis"/>
    <property type="evidence" value="ECO:0007669"/>
    <property type="project" value="UniProtKB-KW"/>
</dbReference>
<protein>
    <recommendedName>
        <fullName evidence="2 7">Flagellar motor switch protein FliN</fullName>
    </recommendedName>
</protein>
<dbReference type="GO" id="GO:0003774">
    <property type="term" value="F:cytoskeletal motor activity"/>
    <property type="evidence" value="ECO:0007669"/>
    <property type="project" value="UniProtKB-UniRule"/>
</dbReference>
<dbReference type="GO" id="GO:0071973">
    <property type="term" value="P:bacterial-type flagellum-dependent cell motility"/>
    <property type="evidence" value="ECO:0007669"/>
    <property type="project" value="UniProtKB-UniRule"/>
</dbReference>
<name>A0A7W7KM90_PSENT</name>
<dbReference type="InterPro" id="IPR051469">
    <property type="entry name" value="FliN/MopA/SpaO"/>
</dbReference>
<dbReference type="PRINTS" id="PR00956">
    <property type="entry name" value="FLGMOTORFLIN"/>
</dbReference>
<evidence type="ECO:0000259" key="9">
    <source>
        <dbReference type="Pfam" id="PF01052"/>
    </source>
</evidence>
<dbReference type="InterPro" id="IPR036429">
    <property type="entry name" value="SpoA-like_sf"/>
</dbReference>
<keyword evidence="3 7" id="KW-1003">Cell membrane</keyword>
<comment type="similarity">
    <text evidence="1 7">Belongs to the FliN/MopA/SpaO family.</text>
</comment>
<accession>A0A7W7KM90</accession>
<dbReference type="AlphaFoldDB" id="A0A7W7KM90"/>
<dbReference type="InterPro" id="IPR001543">
    <property type="entry name" value="FliN-like_C"/>
</dbReference>
<dbReference type="PANTHER" id="PTHR43484:SF1">
    <property type="entry name" value="FLAGELLAR MOTOR SWITCH PROTEIN FLIN"/>
    <property type="match status" value="1"/>
</dbReference>
<comment type="caution">
    <text evidence="10">The sequence shown here is derived from an EMBL/GenBank/DDBJ whole genome shotgun (WGS) entry which is preliminary data.</text>
</comment>
<dbReference type="Gene3D" id="2.30.330.10">
    <property type="entry name" value="SpoA-like"/>
    <property type="match status" value="1"/>
</dbReference>
<keyword evidence="10" id="KW-0966">Cell projection</keyword>
<keyword evidence="6 7" id="KW-0472">Membrane</keyword>
<keyword evidence="7" id="KW-0975">Bacterial flagellum</keyword>
<evidence type="ECO:0000256" key="4">
    <source>
        <dbReference type="ARBA" id="ARBA00022500"/>
    </source>
</evidence>
<evidence type="ECO:0000256" key="5">
    <source>
        <dbReference type="ARBA" id="ARBA00022779"/>
    </source>
</evidence>
<comment type="function">
    <text evidence="7">FliN is one of three proteins (FliG, FliN, FliM) that form the rotor-mounted switch complex (C ring), located at the base of the basal body. This complex interacts with the CheY and CheZ chemotaxis proteins, in addition to contacting components of the motor that determine the direction of flagellar rotation.</text>
</comment>
<evidence type="ECO:0000256" key="8">
    <source>
        <dbReference type="SAM" id="MobiDB-lite"/>
    </source>
</evidence>
<dbReference type="RefSeq" id="WP_184592826.1">
    <property type="nucleotide sequence ID" value="NZ_JACHLI010000018.1"/>
</dbReference>
<dbReference type="GO" id="GO:0005886">
    <property type="term" value="C:plasma membrane"/>
    <property type="evidence" value="ECO:0007669"/>
    <property type="project" value="UniProtKB-SubCell"/>
</dbReference>
<dbReference type="NCBIfam" id="TIGR02480">
    <property type="entry name" value="fliN"/>
    <property type="match status" value="1"/>
</dbReference>
<dbReference type="InterPro" id="IPR012826">
    <property type="entry name" value="FliN"/>
</dbReference>
<evidence type="ECO:0000313" key="11">
    <source>
        <dbReference type="Proteomes" id="UP000566995"/>
    </source>
</evidence>
<evidence type="ECO:0000256" key="3">
    <source>
        <dbReference type="ARBA" id="ARBA00022475"/>
    </source>
</evidence>
<reference evidence="10 11" key="1">
    <citation type="submission" date="2020-08" db="EMBL/GenBank/DDBJ databases">
        <title>Functional genomics of gut bacteria from endangered species of beetles.</title>
        <authorList>
            <person name="Carlos-Shanley C."/>
        </authorList>
    </citation>
    <scope>NUCLEOTIDE SEQUENCE [LARGE SCALE GENOMIC DNA]</scope>
    <source>
        <strain evidence="10 11">S00179</strain>
    </source>
</reference>
<evidence type="ECO:0000256" key="2">
    <source>
        <dbReference type="ARBA" id="ARBA00021897"/>
    </source>
</evidence>
<gene>
    <name evidence="10" type="ORF">HNP46_004272</name>
</gene>
<dbReference type="PANTHER" id="PTHR43484">
    <property type="match status" value="1"/>
</dbReference>
<keyword evidence="10" id="KW-0969">Cilium</keyword>
<sequence length="125" mass="13516">MSDKQQTGEGGDLWANALGSDDASGFKPLVDDNRVVERASTPRSLEALGRVPVTLEVELGRTMMKVADLLHLKQGSVVELDKLIGESLDIKVNGNPVAKGEVVNLQDKFGIRIIEVNFDNAALME</sequence>
<dbReference type="EMBL" id="JACHLI010000018">
    <property type="protein sequence ID" value="MBB4865391.1"/>
    <property type="molecule type" value="Genomic_DNA"/>
</dbReference>
<keyword evidence="5 7" id="KW-0283">Flagellar rotation</keyword>
<evidence type="ECO:0000256" key="7">
    <source>
        <dbReference type="RuleBase" id="RU362074"/>
    </source>
</evidence>
<dbReference type="SUPFAM" id="SSF101801">
    <property type="entry name" value="Surface presentation of antigens (SPOA)"/>
    <property type="match status" value="1"/>
</dbReference>
<evidence type="ECO:0000256" key="1">
    <source>
        <dbReference type="ARBA" id="ARBA00009226"/>
    </source>
</evidence>
<dbReference type="Proteomes" id="UP000566995">
    <property type="component" value="Unassembled WGS sequence"/>
</dbReference>
<dbReference type="InterPro" id="IPR001172">
    <property type="entry name" value="FliN_T3SS_HrcQb"/>
</dbReference>
<dbReference type="Pfam" id="PF01052">
    <property type="entry name" value="FliMN_C"/>
    <property type="match status" value="1"/>
</dbReference>
<keyword evidence="4 7" id="KW-0145">Chemotaxis</keyword>